<reference evidence="1" key="1">
    <citation type="journal article" date="2021" name="PeerJ">
        <title>Extensive microbial diversity within the chicken gut microbiome revealed by metagenomics and culture.</title>
        <authorList>
            <person name="Gilroy R."/>
            <person name="Ravi A."/>
            <person name="Getino M."/>
            <person name="Pursley I."/>
            <person name="Horton D.L."/>
            <person name="Alikhan N.F."/>
            <person name="Baker D."/>
            <person name="Gharbi K."/>
            <person name="Hall N."/>
            <person name="Watson M."/>
            <person name="Adriaenssens E.M."/>
            <person name="Foster-Nyarko E."/>
            <person name="Jarju S."/>
            <person name="Secka A."/>
            <person name="Antonio M."/>
            <person name="Oren A."/>
            <person name="Chaudhuri R.R."/>
            <person name="La Ragione R."/>
            <person name="Hildebrand F."/>
            <person name="Pallen M.J."/>
        </authorList>
    </citation>
    <scope>NUCLEOTIDE SEQUENCE</scope>
    <source>
        <strain evidence="1">CHK195-6426</strain>
    </source>
</reference>
<organism evidence="1 2">
    <name type="scientific">Candidatus Acetatifactor stercoripullorum</name>
    <dbReference type="NCBI Taxonomy" id="2838414"/>
    <lineage>
        <taxon>Bacteria</taxon>
        <taxon>Bacillati</taxon>
        <taxon>Bacillota</taxon>
        <taxon>Clostridia</taxon>
        <taxon>Lachnospirales</taxon>
        <taxon>Lachnospiraceae</taxon>
        <taxon>Acetatifactor</taxon>
    </lineage>
</organism>
<sequence length="48" mass="6031">MDKREDNVLEMTNEEYRIELEKIFDSIDDNRILRYFYIFVSEKLKRVL</sequence>
<dbReference type="EMBL" id="DXGH01000073">
    <property type="protein sequence ID" value="HIW82664.1"/>
    <property type="molecule type" value="Genomic_DNA"/>
</dbReference>
<reference evidence="1" key="2">
    <citation type="submission" date="2021-04" db="EMBL/GenBank/DDBJ databases">
        <authorList>
            <person name="Gilroy R."/>
        </authorList>
    </citation>
    <scope>NUCLEOTIDE SEQUENCE</scope>
    <source>
        <strain evidence="1">CHK195-6426</strain>
    </source>
</reference>
<dbReference type="Proteomes" id="UP000824265">
    <property type="component" value="Unassembled WGS sequence"/>
</dbReference>
<accession>A0A9D1UCC3</accession>
<name>A0A9D1UCC3_9FIRM</name>
<evidence type="ECO:0000313" key="2">
    <source>
        <dbReference type="Proteomes" id="UP000824265"/>
    </source>
</evidence>
<evidence type="ECO:0000313" key="1">
    <source>
        <dbReference type="EMBL" id="HIW82664.1"/>
    </source>
</evidence>
<comment type="caution">
    <text evidence="1">The sequence shown here is derived from an EMBL/GenBank/DDBJ whole genome shotgun (WGS) entry which is preliminary data.</text>
</comment>
<proteinExistence type="predicted"/>
<protein>
    <submittedName>
        <fullName evidence="1">Uncharacterized protein</fullName>
    </submittedName>
</protein>
<dbReference type="AlphaFoldDB" id="A0A9D1UCC3"/>
<gene>
    <name evidence="1" type="ORF">H9742_14280</name>
</gene>